<dbReference type="InterPro" id="IPR022257">
    <property type="entry name" value="PHM7_ext"/>
</dbReference>
<feature type="transmembrane region" description="Helical" evidence="8">
    <location>
        <begin position="784"/>
        <end position="808"/>
    </location>
</feature>
<keyword evidence="4 8" id="KW-0812">Transmembrane</keyword>
<dbReference type="Pfam" id="PF13967">
    <property type="entry name" value="RSN1_TM"/>
    <property type="match status" value="1"/>
</dbReference>
<organism evidence="13 14">
    <name type="scientific">Pyronema omphalodes (strain CBS 100304)</name>
    <name type="common">Pyronema confluens</name>
    <dbReference type="NCBI Taxonomy" id="1076935"/>
    <lineage>
        <taxon>Eukaryota</taxon>
        <taxon>Fungi</taxon>
        <taxon>Dikarya</taxon>
        <taxon>Ascomycota</taxon>
        <taxon>Pezizomycotina</taxon>
        <taxon>Pezizomycetes</taxon>
        <taxon>Pezizales</taxon>
        <taxon>Pyronemataceae</taxon>
        <taxon>Pyronema</taxon>
    </lineage>
</organism>
<dbReference type="GO" id="GO:0005227">
    <property type="term" value="F:calcium-activated cation channel activity"/>
    <property type="evidence" value="ECO:0007669"/>
    <property type="project" value="InterPro"/>
</dbReference>
<feature type="region of interest" description="Disordered" evidence="7">
    <location>
        <begin position="345"/>
        <end position="487"/>
    </location>
</feature>
<evidence type="ECO:0000256" key="3">
    <source>
        <dbReference type="ARBA" id="ARBA00022448"/>
    </source>
</evidence>
<feature type="transmembrane region" description="Helical" evidence="8">
    <location>
        <begin position="990"/>
        <end position="1011"/>
    </location>
</feature>
<evidence type="ECO:0000256" key="6">
    <source>
        <dbReference type="ARBA" id="ARBA00023136"/>
    </source>
</evidence>
<feature type="transmembrane region" description="Helical" evidence="8">
    <location>
        <begin position="1017"/>
        <end position="1038"/>
    </location>
</feature>
<dbReference type="AlphaFoldDB" id="U4LUW0"/>
<comment type="similarity">
    <text evidence="2">Belongs to the CSC1 (TC 1.A.17) family.</text>
</comment>
<feature type="compositionally biased region" description="Basic residues" evidence="7">
    <location>
        <begin position="393"/>
        <end position="410"/>
    </location>
</feature>
<evidence type="ECO:0000256" key="4">
    <source>
        <dbReference type="ARBA" id="ARBA00022692"/>
    </source>
</evidence>
<comment type="subcellular location">
    <subcellularLocation>
        <location evidence="1">Membrane</location>
        <topology evidence="1">Multi-pass membrane protein</topology>
    </subcellularLocation>
</comment>
<reference evidence="13 14" key="1">
    <citation type="journal article" date="2013" name="PLoS Genet.">
        <title>The genome and development-dependent transcriptomes of Pyronema confluens: a window into fungal evolution.</title>
        <authorList>
            <person name="Traeger S."/>
            <person name="Altegoer F."/>
            <person name="Freitag M."/>
            <person name="Gabaldon T."/>
            <person name="Kempken F."/>
            <person name="Kumar A."/>
            <person name="Marcet-Houben M."/>
            <person name="Poggeler S."/>
            <person name="Stajich J.E."/>
            <person name="Nowrousian M."/>
        </authorList>
    </citation>
    <scope>NUCLEOTIDE SEQUENCE [LARGE SCALE GENOMIC DNA]</scope>
    <source>
        <strain evidence="14">CBS 100304</strain>
        <tissue evidence="13">Vegetative mycelium</tissue>
    </source>
</reference>
<keyword evidence="3" id="KW-0813">Transport</keyword>
<dbReference type="eggNOG" id="KOG1134">
    <property type="taxonomic scope" value="Eukaryota"/>
</dbReference>
<accession>U4LUW0</accession>
<feature type="compositionally biased region" description="Basic and acidic residues" evidence="7">
    <location>
        <begin position="1110"/>
        <end position="1119"/>
    </location>
</feature>
<gene>
    <name evidence="13" type="ORF">PCON_02535</name>
</gene>
<evidence type="ECO:0000256" key="5">
    <source>
        <dbReference type="ARBA" id="ARBA00022989"/>
    </source>
</evidence>
<evidence type="ECO:0000256" key="1">
    <source>
        <dbReference type="ARBA" id="ARBA00004141"/>
    </source>
</evidence>
<feature type="compositionally biased region" description="Polar residues" evidence="7">
    <location>
        <begin position="1120"/>
        <end position="1131"/>
    </location>
</feature>
<feature type="domain" description="CSC1/OSCA1-like N-terminal transmembrane" evidence="11">
    <location>
        <begin position="94"/>
        <end position="245"/>
    </location>
</feature>
<evidence type="ECO:0000256" key="7">
    <source>
        <dbReference type="SAM" id="MobiDB-lite"/>
    </source>
</evidence>
<dbReference type="OMA" id="FVQFNHQ"/>
<dbReference type="InterPro" id="IPR045122">
    <property type="entry name" value="Csc1-like"/>
</dbReference>
<feature type="transmembrane region" description="Helical" evidence="8">
    <location>
        <begin position="94"/>
        <end position="115"/>
    </location>
</feature>
<dbReference type="Pfam" id="PF02714">
    <property type="entry name" value="RSN1_7TM"/>
    <property type="match status" value="1"/>
</dbReference>
<evidence type="ECO:0000259" key="12">
    <source>
        <dbReference type="Pfam" id="PF14703"/>
    </source>
</evidence>
<feature type="domain" description="CSC1/OSCA1-like 7TM region" evidence="9">
    <location>
        <begin position="736"/>
        <end position="1009"/>
    </location>
</feature>
<feature type="transmembrane region" description="Helical" evidence="8">
    <location>
        <begin position="829"/>
        <end position="853"/>
    </location>
</feature>
<feature type="transmembrane region" description="Helical" evidence="8">
    <location>
        <begin position="224"/>
        <end position="243"/>
    </location>
</feature>
<dbReference type="Pfam" id="PF12621">
    <property type="entry name" value="PHM7_ext"/>
    <property type="match status" value="1"/>
</dbReference>
<feature type="transmembrane region" description="Helical" evidence="8">
    <location>
        <begin position="169"/>
        <end position="192"/>
    </location>
</feature>
<evidence type="ECO:0000259" key="10">
    <source>
        <dbReference type="Pfam" id="PF12621"/>
    </source>
</evidence>
<feature type="compositionally biased region" description="Polar residues" evidence="7">
    <location>
        <begin position="561"/>
        <end position="570"/>
    </location>
</feature>
<feature type="domain" description="10TM putative phosphate transporter extracellular tail" evidence="10">
    <location>
        <begin position="1158"/>
        <end position="1236"/>
    </location>
</feature>
<dbReference type="InterPro" id="IPR032880">
    <property type="entry name" value="CSC1/OSCA1-like_N"/>
</dbReference>
<dbReference type="EMBL" id="HF936296">
    <property type="protein sequence ID" value="CCX34057.1"/>
    <property type="molecule type" value="Genomic_DNA"/>
</dbReference>
<dbReference type="InterPro" id="IPR003864">
    <property type="entry name" value="CSC1/OSCA1-like_7TM"/>
</dbReference>
<feature type="transmembrane region" description="Helical" evidence="8">
    <location>
        <begin position="878"/>
        <end position="906"/>
    </location>
</feature>
<keyword evidence="5 8" id="KW-1133">Transmembrane helix</keyword>
<feature type="compositionally biased region" description="Gly residues" evidence="7">
    <location>
        <begin position="416"/>
        <end position="426"/>
    </location>
</feature>
<evidence type="ECO:0000256" key="8">
    <source>
        <dbReference type="SAM" id="Phobius"/>
    </source>
</evidence>
<dbReference type="PANTHER" id="PTHR13018">
    <property type="entry name" value="PROBABLE MEMBRANE PROTEIN DUF221-RELATED"/>
    <property type="match status" value="1"/>
</dbReference>
<dbReference type="Proteomes" id="UP000018144">
    <property type="component" value="Unassembled WGS sequence"/>
</dbReference>
<dbReference type="OrthoDB" id="1076608at2759"/>
<feature type="compositionally biased region" description="Low complexity" evidence="7">
    <location>
        <begin position="478"/>
        <end position="487"/>
    </location>
</feature>
<feature type="transmembrane region" description="Helical" evidence="8">
    <location>
        <begin position="738"/>
        <end position="764"/>
    </location>
</feature>
<evidence type="ECO:0000313" key="14">
    <source>
        <dbReference type="Proteomes" id="UP000018144"/>
    </source>
</evidence>
<dbReference type="GO" id="GO:0005886">
    <property type="term" value="C:plasma membrane"/>
    <property type="evidence" value="ECO:0007669"/>
    <property type="project" value="TreeGrafter"/>
</dbReference>
<evidence type="ECO:0000259" key="9">
    <source>
        <dbReference type="Pfam" id="PF02714"/>
    </source>
</evidence>
<evidence type="ECO:0000256" key="2">
    <source>
        <dbReference type="ARBA" id="ARBA00007779"/>
    </source>
</evidence>
<evidence type="ECO:0000259" key="11">
    <source>
        <dbReference type="Pfam" id="PF13967"/>
    </source>
</evidence>
<dbReference type="STRING" id="1076935.U4LUW0"/>
<proteinExistence type="inferred from homology"/>
<protein>
    <submittedName>
        <fullName evidence="13">Similar to Uncharacterized protein RSN1 acc. no. Q03516</fullName>
    </submittedName>
</protein>
<feature type="domain" description="CSC1/OSCA1-like cytosolic" evidence="12">
    <location>
        <begin position="269"/>
        <end position="337"/>
    </location>
</feature>
<keyword evidence="6 8" id="KW-0472">Membrane</keyword>
<sequence length="1245" mass="137975">MATITPTIATGPLPTASNSAPLSGSAAVSASVTDAVSLAVSSALASLQSAHSASLASESSASHHATPTVQSVDQIIASTNGSAQNQEGVSLETFLASLSVAAIVFGVEVLLFVLLRKKMRRIYEPRTYLVPEKRRTPLPEAGFLNFFAPVFETATSDFISKSGLDAYFFLRYLLMLLKTFIIIALCVIPILIPINFIGGKGGDEVQGLDRLAWSNISNKNTHRYWAHLLLAITLVIVFCYMFFDEMRKYIRLRQAYLTSPQHRLKASATSVLVSAIPKSWLTMQRLVELYDVFPGGIRNVWINRDYDDLQEKVTERDWLAKLLEKAETELIVMCKKKQLRDLAKAAKTDPVAAEENERTKTAIEVTPGAGISSGNPHQIPKHLKTLSKDDKRKSHKRGKSHDDKKKKRHSNALGGALAGIGKGLGGLADNVKDGVKKVTGHDRRGSVSSSSDSSDEEGDKFDANAPPGTATGNRKSRPSSGRPVSRPYIQERLSSHSGHYKRGSTLMAADGAPLVLERTVSGEYADPSSTSTAIPEKDNNTHKRQFWKKEAEDDEIPLSHASPTSPTSRKGSVGFGDAIGDTLGGIGDTIAGVFKPKAREDYPPAFDPAFDGDDWGGNPVWMKYIQPNQRPTMRLPIFSWMPSLPLIGTKVDTIYHCRKELARLNLEIEMDQATPEKYPLMNSAFIQFNQQAAAHMACQALSHHVPQHMCPRHIEVSPNDVIWGNMKMQWWERYMRSALITVATGGLILGWAFPVAFVGLISQVNYLTDTFTWLRWLSRLPDSVVGLISGVLPPLLLGILMAILPMILRLFARIQGCHTGMAIERAVQGMYFAFLFIQVFLVVSISSGITAVVEQITEQPFKAPEILAVNLPKASNFFFSYLLLQAFSVSGAALLQIATLIVKFIVAPLLDTTAREKFERATTLMEVKWGTFFPVYTNLACIGIVYSVISPLILLFNIITFSLFWTVYRYNLLFVVNFRFDTGGLLFPRAINQLFTGLYVMEACLIGLFFLVRDNNGQVACAPQGIIMIVATVLTALYQIKLNEAFGPLLTYLPITLEDDAVIRDQEFAKEQDEARKKNLLGKSEVTGEDLNEALERRERLEEEGIELSDLPKPDEKSSTSRPQTAASARTQDVESGDFALFDERPPAGDIFQDIADEIEDLTPEERDMLVARAFQHPAIRAKRPVIWIPRDDLGVSDDEIRRTEKLAMGRWIWISNEYAGLNARGRVRYGRSPPDLDMRDLVEL</sequence>
<dbReference type="InterPro" id="IPR027815">
    <property type="entry name" value="CSC1/OSCA1-like_cyt"/>
</dbReference>
<feature type="region of interest" description="Disordered" evidence="7">
    <location>
        <begin position="549"/>
        <end position="576"/>
    </location>
</feature>
<dbReference type="Pfam" id="PF14703">
    <property type="entry name" value="PHM7_cyt"/>
    <property type="match status" value="2"/>
</dbReference>
<feature type="domain" description="CSC1/OSCA1-like cytosolic" evidence="12">
    <location>
        <begin position="625"/>
        <end position="725"/>
    </location>
</feature>
<dbReference type="PANTHER" id="PTHR13018:SF20">
    <property type="entry name" value="SPORULATION-SPECIFIC PROTEIN 75"/>
    <property type="match status" value="1"/>
</dbReference>
<feature type="compositionally biased region" description="Basic and acidic residues" evidence="7">
    <location>
        <begin position="430"/>
        <end position="445"/>
    </location>
</feature>
<keyword evidence="14" id="KW-1185">Reference proteome</keyword>
<name>U4LUW0_PYROM</name>
<feature type="region of interest" description="Disordered" evidence="7">
    <location>
        <begin position="1102"/>
        <end position="1138"/>
    </location>
</feature>
<evidence type="ECO:0000313" key="13">
    <source>
        <dbReference type="EMBL" id="CCX34057.1"/>
    </source>
</evidence>